<feature type="transmembrane region" description="Helical" evidence="7">
    <location>
        <begin position="193"/>
        <end position="212"/>
    </location>
</feature>
<comment type="subcellular location">
    <subcellularLocation>
        <location evidence="1">Cell membrane</location>
        <topology evidence="1">Multi-pass membrane protein</topology>
    </subcellularLocation>
</comment>
<feature type="transmembrane region" description="Helical" evidence="7">
    <location>
        <begin position="88"/>
        <end position="111"/>
    </location>
</feature>
<organism evidence="11">
    <name type="scientific">Shewanella algae</name>
    <dbReference type="NCBI Taxonomy" id="38313"/>
    <lineage>
        <taxon>Bacteria</taxon>
        <taxon>Pseudomonadati</taxon>
        <taxon>Pseudomonadota</taxon>
        <taxon>Gammaproteobacteria</taxon>
        <taxon>Alteromonadales</taxon>
        <taxon>Shewanellaceae</taxon>
        <taxon>Shewanella</taxon>
    </lineage>
</organism>
<feature type="transmembrane region" description="Helical" evidence="7">
    <location>
        <begin position="335"/>
        <end position="360"/>
    </location>
</feature>
<feature type="transmembrane region" description="Helical" evidence="7">
    <location>
        <begin position="37"/>
        <end position="68"/>
    </location>
</feature>
<name>A0A7T8E9T0_9GAMM</name>
<dbReference type="GO" id="GO:0005886">
    <property type="term" value="C:plasma membrane"/>
    <property type="evidence" value="ECO:0007669"/>
    <property type="project" value="UniProtKB-SubCell"/>
</dbReference>
<evidence type="ECO:0000256" key="7">
    <source>
        <dbReference type="SAM" id="Phobius"/>
    </source>
</evidence>
<dbReference type="Pfam" id="PF07662">
    <property type="entry name" value="Nucleos_tra2_C"/>
    <property type="match status" value="1"/>
</dbReference>
<sequence length="400" mass="43329">MEYVNFFVGMLAILGLALLANLNNWRQIKIRYVIQLLLVELLLAWFLLNSSVGVTIVGGFATAFSKLLEFAKQGTDFVFGSVTNEGGFTFFFMVLMPIIFISALIGILQYLRVLPLIIKGIGICLSKINGMGKLESFNAVSSMIVGQSENFIAIKNLVPHMTDKQMYTLSATAMSTVSMSIVGSYMQLIEPRFVVTALILNMFSTFVVLNIINPYEVDNSTTDQLMTADKKSSGKVSFFEMLGEYIIAGFTVAVIVAAMLIGFIALIALVNYLFEVVFGISFQQVLGYVFYPLAWLIGIPASEAMQAGSIMATKLVTNEFVAMIDMSKMVKEGALSAHTTGVLSVFLVSFANFSSIGMIAGAVKALSPEKGAVVSRYGLKLVYGATLVSLLSAVIAGIML</sequence>
<feature type="transmembrane region" description="Helical" evidence="7">
    <location>
        <begin position="285"/>
        <end position="302"/>
    </location>
</feature>
<reference evidence="11" key="1">
    <citation type="submission" date="2018-09" db="EMBL/GenBank/DDBJ databases">
        <title>Genome sequencing and analysis.</title>
        <authorList>
            <person name="Huang Y.-T."/>
        </authorList>
    </citation>
    <scope>NUCLEOTIDE SEQUENCE</scope>
    <source>
        <strain evidence="11">HIDE</strain>
    </source>
</reference>
<dbReference type="GO" id="GO:0015213">
    <property type="term" value="F:uridine transmembrane transporter activity"/>
    <property type="evidence" value="ECO:0007669"/>
    <property type="project" value="TreeGrafter"/>
</dbReference>
<proteinExistence type="inferred from homology"/>
<gene>
    <name evidence="11" type="ORF">D7032_03660</name>
</gene>
<dbReference type="InterPro" id="IPR011657">
    <property type="entry name" value="CNT_C_dom"/>
</dbReference>
<comment type="similarity">
    <text evidence="2">Belongs to the concentrative nucleoside transporter (CNT) (TC 2.A.41) family.</text>
</comment>
<dbReference type="GO" id="GO:0015212">
    <property type="term" value="F:cytidine transmembrane transporter activity"/>
    <property type="evidence" value="ECO:0007669"/>
    <property type="project" value="TreeGrafter"/>
</dbReference>
<keyword evidence="5 7" id="KW-1133">Transmembrane helix</keyword>
<protein>
    <submittedName>
        <fullName evidence="11">NupC/NupG family nucleoside CNT transporter</fullName>
    </submittedName>
</protein>
<dbReference type="InterPro" id="IPR002668">
    <property type="entry name" value="CNT_N_dom"/>
</dbReference>
<evidence type="ECO:0000256" key="6">
    <source>
        <dbReference type="ARBA" id="ARBA00023136"/>
    </source>
</evidence>
<dbReference type="EMBL" id="CP032664">
    <property type="protein sequence ID" value="QQO82424.1"/>
    <property type="molecule type" value="Genomic_DNA"/>
</dbReference>
<evidence type="ECO:0000259" key="10">
    <source>
        <dbReference type="Pfam" id="PF07670"/>
    </source>
</evidence>
<feature type="transmembrane region" description="Helical" evidence="7">
    <location>
        <begin position="245"/>
        <end position="273"/>
    </location>
</feature>
<keyword evidence="6 7" id="KW-0472">Membrane</keyword>
<evidence type="ECO:0000256" key="1">
    <source>
        <dbReference type="ARBA" id="ARBA00004651"/>
    </source>
</evidence>
<keyword evidence="3" id="KW-1003">Cell membrane</keyword>
<dbReference type="PANTHER" id="PTHR10590">
    <property type="entry name" value="SODIUM/NUCLEOSIDE COTRANSPORTER"/>
    <property type="match status" value="1"/>
</dbReference>
<dbReference type="Pfam" id="PF01773">
    <property type="entry name" value="Nucleos_tra2_N"/>
    <property type="match status" value="1"/>
</dbReference>
<evidence type="ECO:0000259" key="9">
    <source>
        <dbReference type="Pfam" id="PF07662"/>
    </source>
</evidence>
<accession>A0A7T8E9T0</accession>
<dbReference type="InterPro" id="IPR011642">
    <property type="entry name" value="Gate_dom"/>
</dbReference>
<dbReference type="PANTHER" id="PTHR10590:SF21">
    <property type="entry name" value="NUCLEOSIDE PERMEASE NUPC"/>
    <property type="match status" value="1"/>
</dbReference>
<dbReference type="InterPro" id="IPR008276">
    <property type="entry name" value="C_nuclsd_transpt"/>
</dbReference>
<keyword evidence="4 7" id="KW-0812">Transmembrane</keyword>
<evidence type="ECO:0000256" key="4">
    <source>
        <dbReference type="ARBA" id="ARBA00022692"/>
    </source>
</evidence>
<evidence type="ECO:0000256" key="2">
    <source>
        <dbReference type="ARBA" id="ARBA00009033"/>
    </source>
</evidence>
<feature type="domain" description="Concentrative nucleoside transporter C-terminal" evidence="9">
    <location>
        <begin position="194"/>
        <end position="397"/>
    </location>
</feature>
<dbReference type="RefSeq" id="WP_345862118.1">
    <property type="nucleotide sequence ID" value="NZ_CP032664.1"/>
</dbReference>
<feature type="domain" description="Concentrative nucleoside transporter N-terminal" evidence="8">
    <location>
        <begin position="8"/>
        <end position="81"/>
    </location>
</feature>
<feature type="transmembrane region" description="Helical" evidence="7">
    <location>
        <begin position="6"/>
        <end position="25"/>
    </location>
</feature>
<dbReference type="GO" id="GO:0015506">
    <property type="term" value="F:nucleoside:proton symporter activity"/>
    <property type="evidence" value="ECO:0007669"/>
    <property type="project" value="TreeGrafter"/>
</dbReference>
<dbReference type="AlphaFoldDB" id="A0A7T8E9T0"/>
<feature type="domain" description="Nucleoside transporter/FeoB GTPase Gate" evidence="10">
    <location>
        <begin position="91"/>
        <end position="190"/>
    </location>
</feature>
<dbReference type="Pfam" id="PF07670">
    <property type="entry name" value="Gate"/>
    <property type="match status" value="1"/>
</dbReference>
<evidence type="ECO:0000256" key="3">
    <source>
        <dbReference type="ARBA" id="ARBA00022475"/>
    </source>
</evidence>
<evidence type="ECO:0000259" key="8">
    <source>
        <dbReference type="Pfam" id="PF01773"/>
    </source>
</evidence>
<evidence type="ECO:0000313" key="11">
    <source>
        <dbReference type="EMBL" id="QQO82424.1"/>
    </source>
</evidence>
<feature type="transmembrane region" description="Helical" evidence="7">
    <location>
        <begin position="381"/>
        <end position="399"/>
    </location>
</feature>
<evidence type="ECO:0000256" key="5">
    <source>
        <dbReference type="ARBA" id="ARBA00022989"/>
    </source>
</evidence>